<comment type="function">
    <text evidence="6">May be involved in recombination.</text>
</comment>
<proteinExistence type="inferred from homology"/>
<evidence type="ECO:0000256" key="2">
    <source>
        <dbReference type="ARBA" id="ARBA00008657"/>
    </source>
</evidence>
<evidence type="ECO:0000256" key="3">
    <source>
        <dbReference type="ARBA" id="ARBA00022296"/>
    </source>
</evidence>
<dbReference type="GO" id="GO:0006310">
    <property type="term" value="P:DNA recombination"/>
    <property type="evidence" value="ECO:0007669"/>
    <property type="project" value="UniProtKB-UniRule"/>
</dbReference>
<keyword evidence="8" id="KW-1185">Reference proteome</keyword>
<keyword evidence="5 6" id="KW-0233">DNA recombination</keyword>
<evidence type="ECO:0000313" key="8">
    <source>
        <dbReference type="Proteomes" id="UP000565262"/>
    </source>
</evidence>
<comment type="subcellular location">
    <subcellularLocation>
        <location evidence="1 6">Cytoplasm</location>
        <location evidence="1 6">Nucleoid</location>
    </subcellularLocation>
</comment>
<dbReference type="AlphaFoldDB" id="A0A839ILT5"/>
<dbReference type="PANTHER" id="PTHR38103">
    <property type="entry name" value="RECOMBINATION-ASSOCIATED PROTEIN RDGC"/>
    <property type="match status" value="1"/>
</dbReference>
<evidence type="ECO:0000256" key="5">
    <source>
        <dbReference type="ARBA" id="ARBA00023172"/>
    </source>
</evidence>
<evidence type="ECO:0000256" key="4">
    <source>
        <dbReference type="ARBA" id="ARBA00022490"/>
    </source>
</evidence>
<dbReference type="NCBIfam" id="NF001462">
    <property type="entry name" value="PRK00321.1-3"/>
    <property type="match status" value="1"/>
</dbReference>
<accession>A0A839ILT5</accession>
<dbReference type="Proteomes" id="UP000565262">
    <property type="component" value="Unassembled WGS sequence"/>
</dbReference>
<reference evidence="7 8" key="1">
    <citation type="submission" date="2020-08" db="EMBL/GenBank/DDBJ databases">
        <title>Oceanospirillum sp. nov. isolated from marine sediment.</title>
        <authorList>
            <person name="Ji X."/>
        </authorList>
    </citation>
    <scope>NUCLEOTIDE SEQUENCE [LARGE SCALE GENOMIC DNA]</scope>
    <source>
        <strain evidence="7 8">D5</strain>
    </source>
</reference>
<dbReference type="NCBIfam" id="NF001464">
    <property type="entry name" value="PRK00321.1-5"/>
    <property type="match status" value="1"/>
</dbReference>
<dbReference type="InterPro" id="IPR007476">
    <property type="entry name" value="RdgC"/>
</dbReference>
<dbReference type="EMBL" id="JACJFM010000002">
    <property type="protein sequence ID" value="MBB1485459.1"/>
    <property type="molecule type" value="Genomic_DNA"/>
</dbReference>
<protein>
    <recommendedName>
        <fullName evidence="3 6">Recombination-associated protein RdgC</fullName>
    </recommendedName>
</protein>
<evidence type="ECO:0000256" key="6">
    <source>
        <dbReference type="HAMAP-Rule" id="MF_00194"/>
    </source>
</evidence>
<dbReference type="GO" id="GO:0003690">
    <property type="term" value="F:double-stranded DNA binding"/>
    <property type="evidence" value="ECO:0007669"/>
    <property type="project" value="TreeGrafter"/>
</dbReference>
<dbReference type="Pfam" id="PF04381">
    <property type="entry name" value="RdgC"/>
    <property type="match status" value="1"/>
</dbReference>
<dbReference type="GO" id="GO:0043590">
    <property type="term" value="C:bacterial nucleoid"/>
    <property type="evidence" value="ECO:0007669"/>
    <property type="project" value="TreeGrafter"/>
</dbReference>
<organism evidence="7 8">
    <name type="scientific">Oceanospirillum sediminis</name>
    <dbReference type="NCBI Taxonomy" id="2760088"/>
    <lineage>
        <taxon>Bacteria</taxon>
        <taxon>Pseudomonadati</taxon>
        <taxon>Pseudomonadota</taxon>
        <taxon>Gammaproteobacteria</taxon>
        <taxon>Oceanospirillales</taxon>
        <taxon>Oceanospirillaceae</taxon>
        <taxon>Oceanospirillum</taxon>
    </lineage>
</organism>
<dbReference type="RefSeq" id="WP_182807237.1">
    <property type="nucleotide sequence ID" value="NZ_JACJFM010000002.1"/>
</dbReference>
<dbReference type="GO" id="GO:0000018">
    <property type="term" value="P:regulation of DNA recombination"/>
    <property type="evidence" value="ECO:0007669"/>
    <property type="project" value="TreeGrafter"/>
</dbReference>
<dbReference type="PANTHER" id="PTHR38103:SF1">
    <property type="entry name" value="RECOMBINATION-ASSOCIATED PROTEIN RDGC"/>
    <property type="match status" value="1"/>
</dbReference>
<comment type="caution">
    <text evidence="7">The sequence shown here is derived from an EMBL/GenBank/DDBJ whole genome shotgun (WGS) entry which is preliminary data.</text>
</comment>
<dbReference type="GO" id="GO:0005737">
    <property type="term" value="C:cytoplasm"/>
    <property type="evidence" value="ECO:0007669"/>
    <property type="project" value="UniProtKB-UniRule"/>
</dbReference>
<dbReference type="HAMAP" id="MF_00194">
    <property type="entry name" value="RdgC"/>
    <property type="match status" value="1"/>
</dbReference>
<comment type="similarity">
    <text evidence="2 6">Belongs to the RdgC family.</text>
</comment>
<gene>
    <name evidence="6 7" type="primary">rdgC</name>
    <name evidence="7" type="ORF">H4O21_02395</name>
</gene>
<evidence type="ECO:0000313" key="7">
    <source>
        <dbReference type="EMBL" id="MBB1485459.1"/>
    </source>
</evidence>
<evidence type="ECO:0000256" key="1">
    <source>
        <dbReference type="ARBA" id="ARBA00004453"/>
    </source>
</evidence>
<name>A0A839ILT5_9GAMM</name>
<keyword evidence="4 6" id="KW-0963">Cytoplasm</keyword>
<sequence length="304" mass="34862">MWFKNIQVFQFSADFSVKIDELQEKLTEFLFEPCKSIETYRHGWVMPATTSDQLFYTSSNRVLLCLRRQEKVIPAAVVNETLKERVQELEVKDHRKVGRKEKLSIKEDILSELTPRAFAKSSYTWGYVDLNSQLILVDAASSKKAEEFLDLLRQTLGSLPVLPLNTELTPVSQMTQWLQNTASRPAGLELDGQCELRSDLDEGSVIRCKQQELDADDVLSHLESGKQVTKLAINWQDRVQCILNEDLSIKRLRFGGDLLEEARDSYADEDPITRLDADFTLMSLELYRFIQALTEWLGGQRAAH</sequence>